<sequence>MPQQLRLFVSIAAAILTIVLSFSDASANSVWKETKTVTVNQAAKTVQIVYINLSDRSIEIRPVTAKDQIGLTESLESMAKRTNAIAAINGTFFNAYTDDRQPHGVIQKNGVVLHSGSSGSVSGFDGNNRLMIANLNPKIIGGKNGSWEWPNNWHAWGFNHDTTSNSPNAIMLFTPEHKGGITSGNHAFSVVVDNGKVTRIVNENTTIPKTGYVIRIGRDAGEQWQNFFKVGDMVDYTVDFQAKTPSQNISWDSVRHSLGAGPILVHKGKVDVDFVRDQMPDPKITSNIGMRSFIGVKSDGTLGLGTVTAVTVQQLATVVKDLGFIEAMNLDGGASSGLYYNGSHLTKPGRELSNAWVIIKHPHNMPRLHVNGTELYSDVNAYMDFINGDRNRGVTMIPVRGVLEKTGATISWDASSKKVTAVRGNTKVELTTDSKVAIVNGAPQTLEMPATIRSNRVFVPLRFLSEALGDDVSWNQKEFMVTIQSSASNQTANSTISDLFNRAQTAYQAKEYGVAAAAYKQYVASVTNVDESTYNSWGWSAYNAGIFDDAILAFQGYTEKFPNKTGGYYGLAVIYSHSQVGNYEMAKQNYQKVLEVDSNGTHADYARKFLDTSNELLNKAQKTYIEKDYANAAILYKEYIQQVPNAEATAYHSWGWSAYNARMFDDAILAFQSYANRYPNSSAGAYGLAITYRHSTVNKPALAKQYYEKVIEIEPNSTNANYAREYLLTVK</sequence>
<dbReference type="SUPFAM" id="SSF81901">
    <property type="entry name" value="HCP-like"/>
    <property type="match status" value="1"/>
</dbReference>
<accession>A0A1E5L4K4</accession>
<dbReference type="EMBL" id="MJAT01000033">
    <property type="protein sequence ID" value="OEH85057.1"/>
    <property type="molecule type" value="Genomic_DNA"/>
</dbReference>
<dbReference type="PANTHER" id="PTHR40446">
    <property type="entry name" value="N-ACETYLGLUCOSAMINE-1-PHOSPHODIESTER ALPHA-N-ACETYLGLUCOSAMINIDASE"/>
    <property type="match status" value="1"/>
</dbReference>
<feature type="domain" description="Phosphodiester glycosidase" evidence="3">
    <location>
        <begin position="190"/>
        <end position="358"/>
    </location>
</feature>
<dbReference type="InterPro" id="IPR019734">
    <property type="entry name" value="TPR_rpt"/>
</dbReference>
<keyword evidence="5" id="KW-1185">Reference proteome</keyword>
<dbReference type="InterPro" id="IPR018711">
    <property type="entry name" value="NAGPA"/>
</dbReference>
<dbReference type="Gene3D" id="1.25.40.10">
    <property type="entry name" value="Tetratricopeptide repeat domain"/>
    <property type="match status" value="2"/>
</dbReference>
<evidence type="ECO:0000313" key="5">
    <source>
        <dbReference type="Proteomes" id="UP000095255"/>
    </source>
</evidence>
<feature type="chain" id="PRO_5009180708" evidence="1">
    <location>
        <begin position="28"/>
        <end position="731"/>
    </location>
</feature>
<evidence type="ECO:0000313" key="4">
    <source>
        <dbReference type="EMBL" id="OEH85057.1"/>
    </source>
</evidence>
<dbReference type="Pfam" id="PF07833">
    <property type="entry name" value="Cu_amine_oxidN1"/>
    <property type="match status" value="1"/>
</dbReference>
<dbReference type="InterPro" id="IPR012854">
    <property type="entry name" value="Cu_amine_oxidase-like_N"/>
</dbReference>
<dbReference type="Proteomes" id="UP000095255">
    <property type="component" value="Unassembled WGS sequence"/>
</dbReference>
<dbReference type="OrthoDB" id="9809781at2"/>
<keyword evidence="1" id="KW-0732">Signal</keyword>
<reference evidence="4 5" key="1">
    <citation type="submission" date="2016-09" db="EMBL/GenBank/DDBJ databases">
        <title>Desulfuribacillus arsenicus sp. nov., an obligately anaerobic, dissimilatory arsenic- and antimonate-reducing bacterium isolated from anoxic sediments.</title>
        <authorList>
            <person name="Abin C.A."/>
            <person name="Hollibaugh J.T."/>
        </authorList>
    </citation>
    <scope>NUCLEOTIDE SEQUENCE [LARGE SCALE GENOMIC DNA]</scope>
    <source>
        <strain evidence="4 5">MLFW-2</strain>
    </source>
</reference>
<dbReference type="Pfam" id="PF13174">
    <property type="entry name" value="TPR_6"/>
    <property type="match status" value="1"/>
</dbReference>
<name>A0A1E5L4K4_9FIRM</name>
<feature type="signal peptide" evidence="1">
    <location>
        <begin position="1"/>
        <end position="27"/>
    </location>
</feature>
<evidence type="ECO:0000256" key="1">
    <source>
        <dbReference type="SAM" id="SignalP"/>
    </source>
</evidence>
<evidence type="ECO:0000259" key="2">
    <source>
        <dbReference type="Pfam" id="PF07833"/>
    </source>
</evidence>
<feature type="domain" description="Copper amine oxidase-like N-terminal" evidence="2">
    <location>
        <begin position="370"/>
        <end position="483"/>
    </location>
</feature>
<comment type="caution">
    <text evidence="4">The sequence shown here is derived from an EMBL/GenBank/DDBJ whole genome shotgun (WGS) entry which is preliminary data.</text>
</comment>
<protein>
    <submittedName>
        <fullName evidence="4">Uncharacterized protein</fullName>
    </submittedName>
</protein>
<dbReference type="PANTHER" id="PTHR40446:SF2">
    <property type="entry name" value="N-ACETYLGLUCOSAMINE-1-PHOSPHODIESTER ALPHA-N-ACETYLGLUCOSAMINIDASE"/>
    <property type="match status" value="1"/>
</dbReference>
<dbReference type="STRING" id="1390249.BHU72_05455"/>
<dbReference type="Gene3D" id="3.30.457.10">
    <property type="entry name" value="Copper amine oxidase-like, N-terminal domain"/>
    <property type="match status" value="1"/>
</dbReference>
<dbReference type="SMART" id="SM00028">
    <property type="entry name" value="TPR"/>
    <property type="match status" value="4"/>
</dbReference>
<dbReference type="SUPFAM" id="SSF55383">
    <property type="entry name" value="Copper amine oxidase, domain N"/>
    <property type="match status" value="1"/>
</dbReference>
<gene>
    <name evidence="4" type="ORF">BHU72_05455</name>
</gene>
<dbReference type="InterPro" id="IPR036582">
    <property type="entry name" value="Mao_N_sf"/>
</dbReference>
<dbReference type="AlphaFoldDB" id="A0A1E5L4K4"/>
<dbReference type="Pfam" id="PF09992">
    <property type="entry name" value="NAGPA"/>
    <property type="match status" value="1"/>
</dbReference>
<evidence type="ECO:0000259" key="3">
    <source>
        <dbReference type="Pfam" id="PF09992"/>
    </source>
</evidence>
<organism evidence="4 5">
    <name type="scientific">Desulfuribacillus stibiiarsenatis</name>
    <dbReference type="NCBI Taxonomy" id="1390249"/>
    <lineage>
        <taxon>Bacteria</taxon>
        <taxon>Bacillati</taxon>
        <taxon>Bacillota</taxon>
        <taxon>Desulfuribacillia</taxon>
        <taxon>Desulfuribacillales</taxon>
        <taxon>Desulfuribacillaceae</taxon>
        <taxon>Desulfuribacillus</taxon>
    </lineage>
</organism>
<dbReference type="InterPro" id="IPR011990">
    <property type="entry name" value="TPR-like_helical_dom_sf"/>
</dbReference>
<proteinExistence type="predicted"/>
<dbReference type="RefSeq" id="WP_069702384.1">
    <property type="nucleotide sequence ID" value="NZ_MJAT01000033.1"/>
</dbReference>